<dbReference type="InterPro" id="IPR036938">
    <property type="entry name" value="PAP2/HPO_sf"/>
</dbReference>
<dbReference type="Pfam" id="PF01569">
    <property type="entry name" value="PAP2"/>
    <property type="match status" value="1"/>
</dbReference>
<proteinExistence type="predicted"/>
<dbReference type="Gene3D" id="1.20.144.10">
    <property type="entry name" value="Phosphatidic acid phosphatase type 2/haloperoxidase"/>
    <property type="match status" value="2"/>
</dbReference>
<keyword evidence="1" id="KW-1133">Transmembrane helix</keyword>
<dbReference type="PATRIC" id="fig|1538.10.peg.2925"/>
<feature type="transmembrane region" description="Helical" evidence="1">
    <location>
        <begin position="58"/>
        <end position="77"/>
    </location>
</feature>
<feature type="transmembrane region" description="Helical" evidence="1">
    <location>
        <begin position="153"/>
        <end position="171"/>
    </location>
</feature>
<dbReference type="PANTHER" id="PTHR14969:SF13">
    <property type="entry name" value="AT30094P"/>
    <property type="match status" value="1"/>
</dbReference>
<feature type="transmembrane region" description="Helical" evidence="1">
    <location>
        <begin position="28"/>
        <end position="52"/>
    </location>
</feature>
<protein>
    <submittedName>
        <fullName evidence="3">Undecaprenyl-diphosphatase BcrC</fullName>
        <ecNumber evidence="3">3.6.1.27</ecNumber>
    </submittedName>
</protein>
<feature type="transmembrane region" description="Helical" evidence="1">
    <location>
        <begin position="127"/>
        <end position="147"/>
    </location>
</feature>
<dbReference type="AlphaFoldDB" id="A0A168MW05"/>
<evidence type="ECO:0000313" key="4">
    <source>
        <dbReference type="Proteomes" id="UP000077407"/>
    </source>
</evidence>
<dbReference type="CDD" id="cd03392">
    <property type="entry name" value="PAP2_like_2"/>
    <property type="match status" value="1"/>
</dbReference>
<dbReference type="Proteomes" id="UP000077407">
    <property type="component" value="Unassembled WGS sequence"/>
</dbReference>
<dbReference type="GO" id="GO:0050380">
    <property type="term" value="F:undecaprenyl-diphosphatase activity"/>
    <property type="evidence" value="ECO:0007669"/>
    <property type="project" value="UniProtKB-EC"/>
</dbReference>
<dbReference type="EC" id="3.6.1.27" evidence="3"/>
<keyword evidence="1" id="KW-0472">Membrane</keyword>
<sequence>MVTLIYKFDEYILSYIANNMHNQILDKIMIAFTSLGNTGFIWIAISIVLIAGKKYRKVGIMVLTAIIIGSILGEGLIKHMVKRTRPFYLDPTIKLLIAKPASYSFPSGHTTASFAAASILSRYFKKYAPVFFAAAILIAFSRIYLYVHYPTDVLAGIVLGLVSGKITIYLFKRIKSYLLKKLKSSI</sequence>
<dbReference type="RefSeq" id="WP_063555950.1">
    <property type="nucleotide sequence ID" value="NZ_LITT01000032.1"/>
</dbReference>
<evidence type="ECO:0000256" key="1">
    <source>
        <dbReference type="SAM" id="Phobius"/>
    </source>
</evidence>
<gene>
    <name evidence="3" type="primary">bcrC_3</name>
    <name evidence="3" type="ORF">WY13_02549</name>
</gene>
<dbReference type="OrthoDB" id="9789113at2"/>
<name>A0A168MW05_9CLOT</name>
<keyword evidence="3" id="KW-0378">Hydrolase</keyword>
<evidence type="ECO:0000259" key="2">
    <source>
        <dbReference type="SMART" id="SM00014"/>
    </source>
</evidence>
<accession>A0A168MW05</accession>
<dbReference type="SUPFAM" id="SSF48317">
    <property type="entry name" value="Acid phosphatase/Vanadium-dependent haloperoxidase"/>
    <property type="match status" value="1"/>
</dbReference>
<keyword evidence="1" id="KW-0812">Transmembrane</keyword>
<dbReference type="InterPro" id="IPR000326">
    <property type="entry name" value="PAP2/HPO"/>
</dbReference>
<reference evidence="3 4" key="1">
    <citation type="journal article" date="2015" name="Biotechnol. Bioeng.">
        <title>Genome sequence and phenotypic characterization of Caulobacter segnis.</title>
        <authorList>
            <person name="Patel S."/>
            <person name="Fletcher B."/>
            <person name="Scott D.C."/>
            <person name="Ely B."/>
        </authorList>
    </citation>
    <scope>NUCLEOTIDE SEQUENCE [LARGE SCALE GENOMIC DNA]</scope>
    <source>
        <strain evidence="3 4">ERI-2</strain>
    </source>
</reference>
<evidence type="ECO:0000313" key="3">
    <source>
        <dbReference type="EMBL" id="OAA85379.1"/>
    </source>
</evidence>
<dbReference type="EMBL" id="LITT01000032">
    <property type="protein sequence ID" value="OAA85379.1"/>
    <property type="molecule type" value="Genomic_DNA"/>
</dbReference>
<organism evidence="3 4">
    <name type="scientific">Clostridium ljungdahlii</name>
    <dbReference type="NCBI Taxonomy" id="1538"/>
    <lineage>
        <taxon>Bacteria</taxon>
        <taxon>Bacillati</taxon>
        <taxon>Bacillota</taxon>
        <taxon>Clostridia</taxon>
        <taxon>Eubacteriales</taxon>
        <taxon>Clostridiaceae</taxon>
        <taxon>Clostridium</taxon>
    </lineage>
</organism>
<dbReference type="PANTHER" id="PTHR14969">
    <property type="entry name" value="SPHINGOSINE-1-PHOSPHATE PHOSPHOHYDROLASE"/>
    <property type="match status" value="1"/>
</dbReference>
<comment type="caution">
    <text evidence="3">The sequence shown here is derived from an EMBL/GenBank/DDBJ whole genome shotgun (WGS) entry which is preliminary data.</text>
</comment>
<feature type="domain" description="Phosphatidic acid phosphatase type 2/haloperoxidase" evidence="2">
    <location>
        <begin position="58"/>
        <end position="168"/>
    </location>
</feature>
<dbReference type="SMART" id="SM00014">
    <property type="entry name" value="acidPPc"/>
    <property type="match status" value="1"/>
</dbReference>